<dbReference type="EMBL" id="FXAH01000006">
    <property type="protein sequence ID" value="SMF41335.1"/>
    <property type="molecule type" value="Genomic_DNA"/>
</dbReference>
<keyword evidence="3" id="KW-1185">Reference proteome</keyword>
<feature type="coiled-coil region" evidence="1">
    <location>
        <begin position="76"/>
        <end position="110"/>
    </location>
</feature>
<sequence length="119" mass="13751">MTALCSLKARRERKARGALAALARARAALDEEQAGIARSRSQLWRAWRERGELRAVVDQNTLRDLKIELGEYRLEDEALAERLESIRAERQALTEERSRQQARLRQAVNSQEKLKLLLE</sequence>
<evidence type="ECO:0000313" key="2">
    <source>
        <dbReference type="EMBL" id="SMF41335.1"/>
    </source>
</evidence>
<organism evidence="2 3">
    <name type="scientific">Trinickia caryophylli</name>
    <name type="common">Paraburkholderia caryophylli</name>
    <dbReference type="NCBI Taxonomy" id="28094"/>
    <lineage>
        <taxon>Bacteria</taxon>
        <taxon>Pseudomonadati</taxon>
        <taxon>Pseudomonadota</taxon>
        <taxon>Betaproteobacteria</taxon>
        <taxon>Burkholderiales</taxon>
        <taxon>Burkholderiaceae</taxon>
        <taxon>Trinickia</taxon>
    </lineage>
</organism>
<keyword evidence="1" id="KW-0175">Coiled coil</keyword>
<reference evidence="3" key="1">
    <citation type="submission" date="2017-04" db="EMBL/GenBank/DDBJ databases">
        <authorList>
            <person name="Varghese N."/>
            <person name="Submissions S."/>
        </authorList>
    </citation>
    <scope>NUCLEOTIDE SEQUENCE [LARGE SCALE GENOMIC DNA]</scope>
    <source>
        <strain evidence="3">Ballard 720</strain>
    </source>
</reference>
<accession>A0A1X7EWF9</accession>
<gene>
    <name evidence="2" type="ORF">SAMN06295900_106378</name>
</gene>
<name>A0A1X7EWF9_TRICW</name>
<dbReference type="AlphaFoldDB" id="A0A1X7EWF9"/>
<dbReference type="STRING" id="28094.SAMN06295900_106378"/>
<protein>
    <submittedName>
        <fullName evidence="2">Uncharacterized protein</fullName>
    </submittedName>
</protein>
<evidence type="ECO:0000256" key="1">
    <source>
        <dbReference type="SAM" id="Coils"/>
    </source>
</evidence>
<evidence type="ECO:0000313" key="3">
    <source>
        <dbReference type="Proteomes" id="UP000192911"/>
    </source>
</evidence>
<dbReference type="Proteomes" id="UP000192911">
    <property type="component" value="Unassembled WGS sequence"/>
</dbReference>
<proteinExistence type="predicted"/>